<evidence type="ECO:0000256" key="5">
    <source>
        <dbReference type="ARBA" id="ARBA00022989"/>
    </source>
</evidence>
<evidence type="ECO:0000313" key="9">
    <source>
        <dbReference type="EMBL" id="RAH98863.1"/>
    </source>
</evidence>
<dbReference type="InterPro" id="IPR000515">
    <property type="entry name" value="MetI-like"/>
</dbReference>
<dbReference type="Gene3D" id="1.10.3720.10">
    <property type="entry name" value="MetI-like"/>
    <property type="match status" value="1"/>
</dbReference>
<keyword evidence="2 7" id="KW-0813">Transport</keyword>
<dbReference type="GO" id="GO:0055085">
    <property type="term" value="P:transmembrane transport"/>
    <property type="evidence" value="ECO:0007669"/>
    <property type="project" value="InterPro"/>
</dbReference>
<dbReference type="PANTHER" id="PTHR43386:SF25">
    <property type="entry name" value="PEPTIDE ABC TRANSPORTER PERMEASE PROTEIN"/>
    <property type="match status" value="1"/>
</dbReference>
<dbReference type="AlphaFoldDB" id="A0A8B2NTE8"/>
<dbReference type="PANTHER" id="PTHR43386">
    <property type="entry name" value="OLIGOPEPTIDE TRANSPORT SYSTEM PERMEASE PROTEIN APPC"/>
    <property type="match status" value="1"/>
</dbReference>
<dbReference type="EMBL" id="QHHQ01000006">
    <property type="protein sequence ID" value="RAH98863.1"/>
    <property type="molecule type" value="Genomic_DNA"/>
</dbReference>
<evidence type="ECO:0000313" key="10">
    <source>
        <dbReference type="Proteomes" id="UP000249590"/>
    </source>
</evidence>
<keyword evidence="10" id="KW-1185">Reference proteome</keyword>
<comment type="caution">
    <text evidence="9">The sequence shown here is derived from an EMBL/GenBank/DDBJ whole genome shotgun (WGS) entry which is preliminary data.</text>
</comment>
<sequence length="299" mass="31898">MSTVTSTPAKRGLARSVAGVFTGQPFSFYAAIVLLSATAAVALLTPLLPSYDPYGQDLFAGYLEPFQTADGPSGKFYLLGADALGRDYLSRIAVATRVSGFIGLAAVAISLVIGVTLGLVAGFFRGPLEQAIMGLADLQLAIPRILLLIAVTAVVGPSILNLTLLLGFTSWVSYGRVARAMALSLREREFVLSAKTQGASWRWNIWHHLLPNVLPQMIIVGSYELGTIIIIESSISYLGLGIQPPLPSLGLMIAEGQSYLQLNPWMAVLPGIVLFMMIAGVQFFSQRFTSEGRAQSFGG</sequence>
<evidence type="ECO:0000256" key="6">
    <source>
        <dbReference type="ARBA" id="ARBA00023136"/>
    </source>
</evidence>
<dbReference type="Pfam" id="PF00528">
    <property type="entry name" value="BPD_transp_1"/>
    <property type="match status" value="1"/>
</dbReference>
<evidence type="ECO:0000256" key="7">
    <source>
        <dbReference type="RuleBase" id="RU363032"/>
    </source>
</evidence>
<keyword evidence="4 7" id="KW-0812">Transmembrane</keyword>
<gene>
    <name evidence="9" type="ORF">DLJ53_24835</name>
</gene>
<dbReference type="OrthoDB" id="8410865at2"/>
<name>A0A8B2NTE8_9HYPH</name>
<feature type="transmembrane region" description="Helical" evidence="7">
    <location>
        <begin position="101"/>
        <end position="125"/>
    </location>
</feature>
<dbReference type="RefSeq" id="WP_111350290.1">
    <property type="nucleotide sequence ID" value="NZ_QHHQ01000006.1"/>
</dbReference>
<keyword evidence="5 7" id="KW-1133">Transmembrane helix</keyword>
<dbReference type="InterPro" id="IPR050366">
    <property type="entry name" value="BP-dependent_transpt_permease"/>
</dbReference>
<feature type="transmembrane region" description="Helical" evidence="7">
    <location>
        <begin position="26"/>
        <end position="48"/>
    </location>
</feature>
<evidence type="ECO:0000256" key="1">
    <source>
        <dbReference type="ARBA" id="ARBA00004651"/>
    </source>
</evidence>
<keyword evidence="6 7" id="KW-0472">Membrane</keyword>
<evidence type="ECO:0000256" key="2">
    <source>
        <dbReference type="ARBA" id="ARBA00022448"/>
    </source>
</evidence>
<evidence type="ECO:0000256" key="4">
    <source>
        <dbReference type="ARBA" id="ARBA00022692"/>
    </source>
</evidence>
<dbReference type="PROSITE" id="PS50928">
    <property type="entry name" value="ABC_TM1"/>
    <property type="match status" value="1"/>
</dbReference>
<reference evidence="9 10" key="1">
    <citation type="submission" date="2018-05" db="EMBL/GenBank/DDBJ databases">
        <title>Acuticoccus sediminis sp. nov., isolated from deep-sea sediment of Indian Ocean.</title>
        <authorList>
            <person name="Liu X."/>
            <person name="Lai Q."/>
            <person name="Du Y."/>
            <person name="Sun F."/>
            <person name="Zhang X."/>
            <person name="Wang S."/>
            <person name="Shao Z."/>
        </authorList>
    </citation>
    <scope>NUCLEOTIDE SEQUENCE [LARGE SCALE GENOMIC DNA]</scope>
    <source>
        <strain evidence="9 10">PTG4-2</strain>
    </source>
</reference>
<evidence type="ECO:0000256" key="3">
    <source>
        <dbReference type="ARBA" id="ARBA00022475"/>
    </source>
</evidence>
<protein>
    <recommendedName>
        <fullName evidence="8">ABC transmembrane type-1 domain-containing protein</fullName>
    </recommendedName>
</protein>
<evidence type="ECO:0000259" key="8">
    <source>
        <dbReference type="PROSITE" id="PS50928"/>
    </source>
</evidence>
<feature type="transmembrane region" description="Helical" evidence="7">
    <location>
        <begin position="145"/>
        <end position="172"/>
    </location>
</feature>
<keyword evidence="3" id="KW-1003">Cell membrane</keyword>
<feature type="domain" description="ABC transmembrane type-1" evidence="8">
    <location>
        <begin position="96"/>
        <end position="285"/>
    </location>
</feature>
<comment type="subcellular location">
    <subcellularLocation>
        <location evidence="1 7">Cell membrane</location>
        <topology evidence="1 7">Multi-pass membrane protein</topology>
    </subcellularLocation>
</comment>
<dbReference type="InterPro" id="IPR035906">
    <property type="entry name" value="MetI-like_sf"/>
</dbReference>
<dbReference type="Proteomes" id="UP000249590">
    <property type="component" value="Unassembled WGS sequence"/>
</dbReference>
<proteinExistence type="inferred from homology"/>
<dbReference type="GO" id="GO:0005886">
    <property type="term" value="C:plasma membrane"/>
    <property type="evidence" value="ECO:0007669"/>
    <property type="project" value="UniProtKB-SubCell"/>
</dbReference>
<feature type="transmembrane region" description="Helical" evidence="7">
    <location>
        <begin position="262"/>
        <end position="284"/>
    </location>
</feature>
<organism evidence="9 10">
    <name type="scientific">Acuticoccus sediminis</name>
    <dbReference type="NCBI Taxonomy" id="2184697"/>
    <lineage>
        <taxon>Bacteria</taxon>
        <taxon>Pseudomonadati</taxon>
        <taxon>Pseudomonadota</taxon>
        <taxon>Alphaproteobacteria</taxon>
        <taxon>Hyphomicrobiales</taxon>
        <taxon>Amorphaceae</taxon>
        <taxon>Acuticoccus</taxon>
    </lineage>
</organism>
<accession>A0A8B2NTE8</accession>
<comment type="similarity">
    <text evidence="7">Belongs to the binding-protein-dependent transport system permease family.</text>
</comment>
<dbReference type="CDD" id="cd06261">
    <property type="entry name" value="TM_PBP2"/>
    <property type="match status" value="1"/>
</dbReference>
<dbReference type="SUPFAM" id="SSF161098">
    <property type="entry name" value="MetI-like"/>
    <property type="match status" value="1"/>
</dbReference>